<evidence type="ECO:0000313" key="2">
    <source>
        <dbReference type="EMBL" id="KAK7515864.1"/>
    </source>
</evidence>
<dbReference type="EMBL" id="JBBPHU010000007">
    <property type="protein sequence ID" value="KAK7515864.1"/>
    <property type="molecule type" value="Genomic_DNA"/>
</dbReference>
<dbReference type="PANTHER" id="PTHR21310">
    <property type="entry name" value="AMINOGLYCOSIDE PHOSPHOTRANSFERASE-RELATED-RELATED"/>
    <property type="match status" value="1"/>
</dbReference>
<reference evidence="2 3" key="1">
    <citation type="submission" date="2024-04" db="EMBL/GenBank/DDBJ databases">
        <title>Phyllosticta paracitricarpa is synonymous to the EU quarantine fungus P. citricarpa based on phylogenomic analyses.</title>
        <authorList>
            <consortium name="Lawrence Berkeley National Laboratory"/>
            <person name="Van Ingen-Buijs V.A."/>
            <person name="Van Westerhoven A.C."/>
            <person name="Haridas S."/>
            <person name="Skiadas P."/>
            <person name="Martin F."/>
            <person name="Groenewald J.Z."/>
            <person name="Crous P.W."/>
            <person name="Seidl M.F."/>
        </authorList>
    </citation>
    <scope>NUCLEOTIDE SEQUENCE [LARGE SCALE GENOMIC DNA]</scope>
    <source>
        <strain evidence="2 3">CBS 123371</strain>
    </source>
</reference>
<feature type="domain" description="Aminoglycoside phosphotransferase" evidence="1">
    <location>
        <begin position="53"/>
        <end position="296"/>
    </location>
</feature>
<gene>
    <name evidence="2" type="ORF">IWZ03DRAFT_380680</name>
</gene>
<dbReference type="InterPro" id="IPR011009">
    <property type="entry name" value="Kinase-like_dom_sf"/>
</dbReference>
<dbReference type="InterPro" id="IPR051678">
    <property type="entry name" value="AGP_Transferase"/>
</dbReference>
<dbReference type="InterPro" id="IPR002575">
    <property type="entry name" value="Aminoglycoside_PTrfase"/>
</dbReference>
<dbReference type="Pfam" id="PF01636">
    <property type="entry name" value="APH"/>
    <property type="match status" value="1"/>
</dbReference>
<keyword evidence="3" id="KW-1185">Reference proteome</keyword>
<proteinExistence type="predicted"/>
<dbReference type="PANTHER" id="PTHR21310:SF37">
    <property type="entry name" value="AMINOGLYCOSIDE PHOSPHOTRANSFERASE DOMAIN-CONTAINING PROTEIN"/>
    <property type="match status" value="1"/>
</dbReference>
<evidence type="ECO:0000313" key="3">
    <source>
        <dbReference type="Proteomes" id="UP001363622"/>
    </source>
</evidence>
<dbReference type="Proteomes" id="UP001363622">
    <property type="component" value="Unassembled WGS sequence"/>
</dbReference>
<evidence type="ECO:0000259" key="1">
    <source>
        <dbReference type="Pfam" id="PF01636"/>
    </source>
</evidence>
<dbReference type="Gene3D" id="3.90.1200.10">
    <property type="match status" value="1"/>
</dbReference>
<name>A0ABR1KL65_9PEZI</name>
<organism evidence="2 3">
    <name type="scientific">Phyllosticta citriasiana</name>
    <dbReference type="NCBI Taxonomy" id="595635"/>
    <lineage>
        <taxon>Eukaryota</taxon>
        <taxon>Fungi</taxon>
        <taxon>Dikarya</taxon>
        <taxon>Ascomycota</taxon>
        <taxon>Pezizomycotina</taxon>
        <taxon>Dothideomycetes</taxon>
        <taxon>Dothideomycetes incertae sedis</taxon>
        <taxon>Botryosphaeriales</taxon>
        <taxon>Phyllostictaceae</taxon>
        <taxon>Phyllosticta</taxon>
    </lineage>
</organism>
<protein>
    <submittedName>
        <fullName evidence="2">Kinase-like domain-containing protein</fullName>
    </submittedName>
</protein>
<sequence length="439" mass="50276">MDLDKLRRAEFSRTADDWASTLTIRDIQKLASSYNGDQPCTLGVRLRGSYNLSFPVHFEDGTKWLIRFPIPGYLTCLKEKFLSEIATMKLVQEQTNIRIPALIAWSTEGDHPTGSAFMLIEFLEGEPLGKWKIPELPLDKKVFVYRQLAQVLLSLSDLRYEKIGSWTLQGEDDSIALNNRPLAHQMNGLILDGVNVDAILPVDQTFDSRAEYITCLARMIRARFEQQRNSVYDEADGQQKACAIHLFESLLEGSEIPDFDSGSFVLIHGDLRTPNIMINPDTFEFTGIVDWEWARVVPIELVLPPFWLTGLSVHDLAESDAGSYFEECNQFIKIIEELEASKRYPEDHLRLSTVMQNTVASTRRFWIAMCLQHPYDFDTIYWDKIDLLRRPSDQTEGEVVEEFLSGPCRQAVDDLVKRKVADLDDYRCDFARADQSESP</sequence>
<accession>A0ABR1KL65</accession>
<dbReference type="SUPFAM" id="SSF56112">
    <property type="entry name" value="Protein kinase-like (PK-like)"/>
    <property type="match status" value="1"/>
</dbReference>
<comment type="caution">
    <text evidence="2">The sequence shown here is derived from an EMBL/GenBank/DDBJ whole genome shotgun (WGS) entry which is preliminary data.</text>
</comment>